<dbReference type="STRING" id="1073327.SAMN04488108_3498"/>
<dbReference type="EMBL" id="FRXN01000005">
    <property type="protein sequence ID" value="SHO64509.1"/>
    <property type="molecule type" value="Genomic_DNA"/>
</dbReference>
<accession>A0A1M7ZI53</accession>
<gene>
    <name evidence="1" type="ORF">SAMN04488108_3498</name>
</gene>
<dbReference type="Proteomes" id="UP000184609">
    <property type="component" value="Unassembled WGS sequence"/>
</dbReference>
<dbReference type="GO" id="GO:0000160">
    <property type="term" value="P:phosphorelay signal transduction system"/>
    <property type="evidence" value="ECO:0007669"/>
    <property type="project" value="InterPro"/>
</dbReference>
<dbReference type="InterPro" id="IPR036641">
    <property type="entry name" value="HPT_dom_sf"/>
</dbReference>
<evidence type="ECO:0000313" key="2">
    <source>
        <dbReference type="Proteomes" id="UP000184609"/>
    </source>
</evidence>
<proteinExistence type="predicted"/>
<organism evidence="1 2">
    <name type="scientific">Algoriphagus zhangzhouensis</name>
    <dbReference type="NCBI Taxonomy" id="1073327"/>
    <lineage>
        <taxon>Bacteria</taxon>
        <taxon>Pseudomonadati</taxon>
        <taxon>Bacteroidota</taxon>
        <taxon>Cytophagia</taxon>
        <taxon>Cytophagales</taxon>
        <taxon>Cyclobacteriaceae</taxon>
        <taxon>Algoriphagus</taxon>
    </lineage>
</organism>
<sequence length="102" mass="12177">MTYLDELSGGNEEFKKKIVKIILAELPEEYTLYKHAIAGGNYFWASEIVHRIIQKIAFFQLEESYKKVEKHEKYLREGNLKYHPYFNEVVTKILNFLPKYSI</sequence>
<keyword evidence="2" id="KW-1185">Reference proteome</keyword>
<evidence type="ECO:0000313" key="1">
    <source>
        <dbReference type="EMBL" id="SHO64509.1"/>
    </source>
</evidence>
<reference evidence="2" key="1">
    <citation type="submission" date="2016-12" db="EMBL/GenBank/DDBJ databases">
        <authorList>
            <person name="Varghese N."/>
            <person name="Submissions S."/>
        </authorList>
    </citation>
    <scope>NUCLEOTIDE SEQUENCE [LARGE SCALE GENOMIC DNA]</scope>
    <source>
        <strain evidence="2">DSM 25035</strain>
    </source>
</reference>
<dbReference type="Gene3D" id="1.20.120.160">
    <property type="entry name" value="HPT domain"/>
    <property type="match status" value="1"/>
</dbReference>
<dbReference type="RefSeq" id="WP_083586508.1">
    <property type="nucleotide sequence ID" value="NZ_FRXN01000005.1"/>
</dbReference>
<dbReference type="SUPFAM" id="SSF47226">
    <property type="entry name" value="Histidine-containing phosphotransfer domain, HPT domain"/>
    <property type="match status" value="1"/>
</dbReference>
<name>A0A1M7ZI53_9BACT</name>
<dbReference type="OrthoDB" id="1441381at2"/>
<dbReference type="AlphaFoldDB" id="A0A1M7ZI53"/>
<protein>
    <submittedName>
        <fullName evidence="1">Uncharacterized protein</fullName>
    </submittedName>
</protein>